<reference evidence="1 2" key="1">
    <citation type="submission" date="2017-07" db="EMBL/GenBank/DDBJ databases">
        <title>Mechanisms for carbon and nitrogen cycling indicate functional differentiation within the Candidate Phyla Radiation.</title>
        <authorList>
            <person name="Danczak R.E."/>
            <person name="Johnston M.D."/>
            <person name="Kenah C."/>
            <person name="Slattery M."/>
            <person name="Wrighton K.C."/>
            <person name="Wilkins M.J."/>
        </authorList>
    </citation>
    <scope>NUCLEOTIDE SEQUENCE [LARGE SCALE GENOMIC DNA]</scope>
    <source>
        <strain evidence="1">Licking1014_96</strain>
    </source>
</reference>
<comment type="caution">
    <text evidence="1">The sequence shown here is derived from an EMBL/GenBank/DDBJ whole genome shotgun (WGS) entry which is preliminary data.</text>
</comment>
<accession>A0A554LGW7</accession>
<sequence length="66" mass="7295">MAKAVYEVRVGVGDETIIVATNAVPTVAEIWRLLNLDIRQTIPIISGRVADWLTHLVPGARVRFLV</sequence>
<dbReference type="EMBL" id="VMGH01000015">
    <property type="protein sequence ID" value="TSC92121.1"/>
    <property type="molecule type" value="Genomic_DNA"/>
</dbReference>
<gene>
    <name evidence="1" type="ORF">CEN92_113</name>
</gene>
<evidence type="ECO:0000313" key="2">
    <source>
        <dbReference type="Proteomes" id="UP000318296"/>
    </source>
</evidence>
<dbReference type="AlphaFoldDB" id="A0A554LGW7"/>
<evidence type="ECO:0000313" key="1">
    <source>
        <dbReference type="EMBL" id="TSC92121.1"/>
    </source>
</evidence>
<name>A0A554LGW7_9BACT</name>
<organism evidence="1 2">
    <name type="scientific">Candidatus Berkelbacteria bacterium Licking1014_96</name>
    <dbReference type="NCBI Taxonomy" id="2017149"/>
    <lineage>
        <taxon>Bacteria</taxon>
        <taxon>Candidatus Berkelbacteria</taxon>
    </lineage>
</organism>
<dbReference type="Proteomes" id="UP000318296">
    <property type="component" value="Unassembled WGS sequence"/>
</dbReference>
<protein>
    <submittedName>
        <fullName evidence="1">Uncharacterized protein</fullName>
    </submittedName>
</protein>
<proteinExistence type="predicted"/>